<evidence type="ECO:0000256" key="2">
    <source>
        <dbReference type="SAM" id="SignalP"/>
    </source>
</evidence>
<evidence type="ECO:0000313" key="3">
    <source>
        <dbReference type="EMBL" id="MXU87187.1"/>
    </source>
</evidence>
<keyword evidence="1" id="KW-0472">Membrane</keyword>
<protein>
    <submittedName>
        <fullName evidence="3">Putative secreted protein</fullName>
    </submittedName>
</protein>
<evidence type="ECO:0000256" key="1">
    <source>
        <dbReference type="SAM" id="Phobius"/>
    </source>
</evidence>
<keyword evidence="1" id="KW-1133">Transmembrane helix</keyword>
<keyword evidence="1" id="KW-0812">Transmembrane</keyword>
<feature type="signal peptide" evidence="2">
    <location>
        <begin position="1"/>
        <end position="22"/>
    </location>
</feature>
<dbReference type="EMBL" id="GIFC01005104">
    <property type="protein sequence ID" value="MXU87187.1"/>
    <property type="molecule type" value="Transcribed_RNA"/>
</dbReference>
<dbReference type="AlphaFoldDB" id="A0A6B0UD50"/>
<accession>A0A6B0UD50</accession>
<feature type="chain" id="PRO_5025485703" evidence="2">
    <location>
        <begin position="23"/>
        <end position="95"/>
    </location>
</feature>
<reference evidence="3" key="1">
    <citation type="submission" date="2019-12" db="EMBL/GenBank/DDBJ databases">
        <title>An insight into the sialome of adult female Ixodes ricinus ticks feeding for 6 days.</title>
        <authorList>
            <person name="Perner J."/>
            <person name="Ribeiro J.M.C."/>
        </authorList>
    </citation>
    <scope>NUCLEOTIDE SEQUENCE</scope>
    <source>
        <strain evidence="3">Semi-engorged</strain>
        <tissue evidence="3">Salivary glands</tissue>
    </source>
</reference>
<keyword evidence="2" id="KW-0732">Signal</keyword>
<feature type="transmembrane region" description="Helical" evidence="1">
    <location>
        <begin position="73"/>
        <end position="94"/>
    </location>
</feature>
<proteinExistence type="predicted"/>
<sequence>MASRRPLYWFTLPLICSMDCTCSISSSNRWKYSSMRLSNSDGESLSLVFSMSCSWNQASFSIFVFNFRDSSVLRLWILFLWISFRASCCAFLLFG</sequence>
<organism evidence="3">
    <name type="scientific">Ixodes ricinus</name>
    <name type="common">Common tick</name>
    <name type="synonym">Acarus ricinus</name>
    <dbReference type="NCBI Taxonomy" id="34613"/>
    <lineage>
        <taxon>Eukaryota</taxon>
        <taxon>Metazoa</taxon>
        <taxon>Ecdysozoa</taxon>
        <taxon>Arthropoda</taxon>
        <taxon>Chelicerata</taxon>
        <taxon>Arachnida</taxon>
        <taxon>Acari</taxon>
        <taxon>Parasitiformes</taxon>
        <taxon>Ixodida</taxon>
        <taxon>Ixodoidea</taxon>
        <taxon>Ixodidae</taxon>
        <taxon>Ixodinae</taxon>
        <taxon>Ixodes</taxon>
    </lineage>
</organism>
<name>A0A6B0UD50_IXORI</name>